<gene>
    <name evidence="2" type="ORF">IFM89_035896</name>
</gene>
<feature type="transmembrane region" description="Helical" evidence="1">
    <location>
        <begin position="12"/>
        <end position="30"/>
    </location>
</feature>
<evidence type="ECO:0000313" key="2">
    <source>
        <dbReference type="EMBL" id="KAF9590578.1"/>
    </source>
</evidence>
<keyword evidence="1" id="KW-0812">Transmembrane</keyword>
<sequence length="132" mass="13808">MGFWLNIKVCDPVHSIVVCCACLTLSKLGLAGDIALASRKALLGYLSGSIAIILVQFIRVVDVVLSGNGKFDTLGALGISSMLFVTAGGIAWHAMDILLGLLASTPGMDSHGHSGGHGDYITGLRWITPSWL</sequence>
<dbReference type="AlphaFoldDB" id="A0A835H4M2"/>
<feature type="transmembrane region" description="Helical" evidence="1">
    <location>
        <begin position="42"/>
        <end position="61"/>
    </location>
</feature>
<protein>
    <submittedName>
        <fullName evidence="2">Uncharacterized protein</fullName>
    </submittedName>
</protein>
<keyword evidence="1" id="KW-1133">Transmembrane helix</keyword>
<feature type="transmembrane region" description="Helical" evidence="1">
    <location>
        <begin position="73"/>
        <end position="92"/>
    </location>
</feature>
<name>A0A835H4M2_9MAGN</name>
<keyword evidence="1" id="KW-0472">Membrane</keyword>
<reference evidence="2 3" key="1">
    <citation type="submission" date="2020-10" db="EMBL/GenBank/DDBJ databases">
        <title>The Coptis chinensis genome and diversification of protoberbering-type alkaloids.</title>
        <authorList>
            <person name="Wang B."/>
            <person name="Shu S."/>
            <person name="Song C."/>
            <person name="Liu Y."/>
        </authorList>
    </citation>
    <scope>NUCLEOTIDE SEQUENCE [LARGE SCALE GENOMIC DNA]</scope>
    <source>
        <strain evidence="2">HL-2020</strain>
        <tissue evidence="2">Leaf</tissue>
    </source>
</reference>
<organism evidence="2 3">
    <name type="scientific">Coptis chinensis</name>
    <dbReference type="NCBI Taxonomy" id="261450"/>
    <lineage>
        <taxon>Eukaryota</taxon>
        <taxon>Viridiplantae</taxon>
        <taxon>Streptophyta</taxon>
        <taxon>Embryophyta</taxon>
        <taxon>Tracheophyta</taxon>
        <taxon>Spermatophyta</taxon>
        <taxon>Magnoliopsida</taxon>
        <taxon>Ranunculales</taxon>
        <taxon>Ranunculaceae</taxon>
        <taxon>Coptidoideae</taxon>
        <taxon>Coptis</taxon>
    </lineage>
</organism>
<dbReference type="OrthoDB" id="435980at2759"/>
<dbReference type="EMBL" id="JADFTS010000009">
    <property type="protein sequence ID" value="KAF9590578.1"/>
    <property type="molecule type" value="Genomic_DNA"/>
</dbReference>
<dbReference type="Proteomes" id="UP000631114">
    <property type="component" value="Unassembled WGS sequence"/>
</dbReference>
<keyword evidence="3" id="KW-1185">Reference proteome</keyword>
<comment type="caution">
    <text evidence="2">The sequence shown here is derived from an EMBL/GenBank/DDBJ whole genome shotgun (WGS) entry which is preliminary data.</text>
</comment>
<evidence type="ECO:0000256" key="1">
    <source>
        <dbReference type="SAM" id="Phobius"/>
    </source>
</evidence>
<proteinExistence type="predicted"/>
<accession>A0A835H4M2</accession>
<evidence type="ECO:0000313" key="3">
    <source>
        <dbReference type="Proteomes" id="UP000631114"/>
    </source>
</evidence>